<comment type="caution">
    <text evidence="1">The sequence shown here is derived from an EMBL/GenBank/DDBJ whole genome shotgun (WGS) entry which is preliminary data.</text>
</comment>
<dbReference type="Proteomes" id="UP000630887">
    <property type="component" value="Unassembled WGS sequence"/>
</dbReference>
<dbReference type="PANTHER" id="PTHR46082:SF6">
    <property type="entry name" value="AAA+ ATPASE DOMAIN-CONTAINING PROTEIN-RELATED"/>
    <property type="match status" value="1"/>
</dbReference>
<keyword evidence="2" id="KW-1185">Reference proteome</keyword>
<dbReference type="AlphaFoldDB" id="A0A8J3KXB3"/>
<dbReference type="GO" id="GO:0042802">
    <property type="term" value="F:identical protein binding"/>
    <property type="evidence" value="ECO:0007669"/>
    <property type="project" value="InterPro"/>
</dbReference>
<dbReference type="Pfam" id="PF13181">
    <property type="entry name" value="TPR_8"/>
    <property type="match status" value="1"/>
</dbReference>
<dbReference type="Pfam" id="PF07721">
    <property type="entry name" value="TPR_4"/>
    <property type="match status" value="1"/>
</dbReference>
<evidence type="ECO:0008006" key="3">
    <source>
        <dbReference type="Google" id="ProtNLM"/>
    </source>
</evidence>
<dbReference type="PANTHER" id="PTHR46082">
    <property type="entry name" value="ATP/GTP-BINDING PROTEIN-RELATED"/>
    <property type="match status" value="1"/>
</dbReference>
<dbReference type="EMBL" id="BONI01000011">
    <property type="protein sequence ID" value="GIG05079.1"/>
    <property type="molecule type" value="Genomic_DNA"/>
</dbReference>
<dbReference type="InterPro" id="IPR011990">
    <property type="entry name" value="TPR-like_helical_dom_sf"/>
</dbReference>
<gene>
    <name evidence="1" type="ORF">Cco03nite_17790</name>
</gene>
<sequence length="489" mass="53403">MTSSPTPIEAAFSLLQQGRLGEAEELMTRELQAVTARYGHGSQAWASAQCDLGNVLLNADQLGRAIECYRQATTASADDPQFRKDHLTYRLNLGLALRMAGRLDESEEELRRGAQDRMAFYGREHPGYAFGLEPLADLLLQRGDLRQARQVVEEAVDNFWRNGHPHVTSALALRAEIVAAQATGEPLFPPLDQLPDELIEQVAQSVLSRHGDGDPEIFATVLRVLVTTLEARLGEDHQATLNVLSMLANSGRDRGDQAGRVDAIRRVLASYDRQSMAEQALMAALGLAMAQSEVGDEDGALQTYASAYARAERIGSPELASQVLRNWGLALREAGQLQAAEQRLGEAVAHARRGRDGETLGRADVALGLFLQHEGRLEQARAVLEEALSALDPVHPDAMVGRSHLGAVLDGRTCGCGDMQTTISDAFRDFVASRLPSDLLARLDVAIVDGDFKIDVELRREPTQDELERLNGVVGSAHAEFRRRLTSRP</sequence>
<organism evidence="1 2">
    <name type="scientific">Catellatospora coxensis</name>
    <dbReference type="NCBI Taxonomy" id="310354"/>
    <lineage>
        <taxon>Bacteria</taxon>
        <taxon>Bacillati</taxon>
        <taxon>Actinomycetota</taxon>
        <taxon>Actinomycetes</taxon>
        <taxon>Micromonosporales</taxon>
        <taxon>Micromonosporaceae</taxon>
        <taxon>Catellatospora</taxon>
    </lineage>
</organism>
<name>A0A8J3KXB3_9ACTN</name>
<proteinExistence type="predicted"/>
<protein>
    <recommendedName>
        <fullName evidence="3">Tetratricopeptide repeat protein</fullName>
    </recommendedName>
</protein>
<evidence type="ECO:0000313" key="1">
    <source>
        <dbReference type="EMBL" id="GIG05079.1"/>
    </source>
</evidence>
<dbReference type="SMART" id="SM00028">
    <property type="entry name" value="TPR"/>
    <property type="match status" value="2"/>
</dbReference>
<dbReference type="InterPro" id="IPR011717">
    <property type="entry name" value="TPR-4"/>
</dbReference>
<evidence type="ECO:0000313" key="2">
    <source>
        <dbReference type="Proteomes" id="UP000630887"/>
    </source>
</evidence>
<dbReference type="InterPro" id="IPR019734">
    <property type="entry name" value="TPR_rpt"/>
</dbReference>
<dbReference type="Pfam" id="PF13424">
    <property type="entry name" value="TPR_12"/>
    <property type="match status" value="1"/>
</dbReference>
<accession>A0A8J3KXB3</accession>
<reference evidence="1 2" key="1">
    <citation type="submission" date="2021-01" db="EMBL/GenBank/DDBJ databases">
        <title>Whole genome shotgun sequence of Catellatospora coxensis NBRC 107359.</title>
        <authorList>
            <person name="Komaki H."/>
            <person name="Tamura T."/>
        </authorList>
    </citation>
    <scope>NUCLEOTIDE SEQUENCE [LARGE SCALE GENOMIC DNA]</scope>
    <source>
        <strain evidence="1 2">NBRC 107359</strain>
    </source>
</reference>
<dbReference type="InterPro" id="IPR053137">
    <property type="entry name" value="NLR-like"/>
</dbReference>
<dbReference type="Gene3D" id="1.25.40.10">
    <property type="entry name" value="Tetratricopeptide repeat domain"/>
    <property type="match status" value="2"/>
</dbReference>
<dbReference type="SUPFAM" id="SSF48452">
    <property type="entry name" value="TPR-like"/>
    <property type="match status" value="2"/>
</dbReference>
<dbReference type="RefSeq" id="WP_203690929.1">
    <property type="nucleotide sequence ID" value="NZ_BAAALC010000016.1"/>
</dbReference>